<dbReference type="PANTHER" id="PTHR44259">
    <property type="entry name" value="OS07G0183000 PROTEIN-RELATED"/>
    <property type="match status" value="1"/>
</dbReference>
<dbReference type="InterPro" id="IPR050942">
    <property type="entry name" value="F-box_BR-signaling"/>
</dbReference>
<dbReference type="EMBL" id="CM007652">
    <property type="protein sequence ID" value="ONI24667.1"/>
    <property type="molecule type" value="Genomic_DNA"/>
</dbReference>
<dbReference type="Proteomes" id="UP000006882">
    <property type="component" value="Chromosome G2"/>
</dbReference>
<dbReference type="Gramene" id="ONI24667">
    <property type="protein sequence ID" value="ONI24667"/>
    <property type="gene ID" value="PRUPE_2G253900"/>
</dbReference>
<name>M5X3L1_PRUPE</name>
<dbReference type="InterPro" id="IPR005174">
    <property type="entry name" value="KIB1-4_b-propeller"/>
</dbReference>
<reference evidence="2 3" key="1">
    <citation type="journal article" date="2013" name="Nat. Genet.">
        <title>The high-quality draft genome of peach (Prunus persica) identifies unique patterns of genetic diversity, domestication and genome evolution.</title>
        <authorList>
            <consortium name="International Peach Genome Initiative"/>
            <person name="Verde I."/>
            <person name="Abbott A.G."/>
            <person name="Scalabrin S."/>
            <person name="Jung S."/>
            <person name="Shu S."/>
            <person name="Marroni F."/>
            <person name="Zhebentyayeva T."/>
            <person name="Dettori M.T."/>
            <person name="Grimwood J."/>
            <person name="Cattonaro F."/>
            <person name="Zuccolo A."/>
            <person name="Rossini L."/>
            <person name="Jenkins J."/>
            <person name="Vendramin E."/>
            <person name="Meisel L.A."/>
            <person name="Decroocq V."/>
            <person name="Sosinski B."/>
            <person name="Prochnik S."/>
            <person name="Mitros T."/>
            <person name="Policriti A."/>
            <person name="Cipriani G."/>
            <person name="Dondini L."/>
            <person name="Ficklin S."/>
            <person name="Goodstein D.M."/>
            <person name="Xuan P."/>
            <person name="Del Fabbro C."/>
            <person name="Aramini V."/>
            <person name="Copetti D."/>
            <person name="Gonzalez S."/>
            <person name="Horner D.S."/>
            <person name="Falchi R."/>
            <person name="Lucas S."/>
            <person name="Mica E."/>
            <person name="Maldonado J."/>
            <person name="Lazzari B."/>
            <person name="Bielenberg D."/>
            <person name="Pirona R."/>
            <person name="Miculan M."/>
            <person name="Barakat A."/>
            <person name="Testolin R."/>
            <person name="Stella A."/>
            <person name="Tartarini S."/>
            <person name="Tonutti P."/>
            <person name="Arus P."/>
            <person name="Orellana A."/>
            <person name="Wells C."/>
            <person name="Main D."/>
            <person name="Vizzotto G."/>
            <person name="Silva H."/>
            <person name="Salamini F."/>
            <person name="Schmutz J."/>
            <person name="Morgante M."/>
            <person name="Rokhsar D.S."/>
        </authorList>
    </citation>
    <scope>NUCLEOTIDE SEQUENCE [LARGE SCALE GENOMIC DNA]</scope>
    <source>
        <strain evidence="3">cv. Nemared</strain>
    </source>
</reference>
<organism evidence="2 3">
    <name type="scientific">Prunus persica</name>
    <name type="common">Peach</name>
    <name type="synonym">Amygdalus persica</name>
    <dbReference type="NCBI Taxonomy" id="3760"/>
    <lineage>
        <taxon>Eukaryota</taxon>
        <taxon>Viridiplantae</taxon>
        <taxon>Streptophyta</taxon>
        <taxon>Embryophyta</taxon>
        <taxon>Tracheophyta</taxon>
        <taxon>Spermatophyta</taxon>
        <taxon>Magnoliopsida</taxon>
        <taxon>eudicotyledons</taxon>
        <taxon>Gunneridae</taxon>
        <taxon>Pentapetalae</taxon>
        <taxon>rosids</taxon>
        <taxon>fabids</taxon>
        <taxon>Rosales</taxon>
        <taxon>Rosaceae</taxon>
        <taxon>Amygdaloideae</taxon>
        <taxon>Amygdaleae</taxon>
        <taxon>Prunus</taxon>
    </lineage>
</organism>
<dbReference type="HOGENOM" id="CLU_019286_1_2_1"/>
<evidence type="ECO:0000259" key="1">
    <source>
        <dbReference type="Pfam" id="PF03478"/>
    </source>
</evidence>
<dbReference type="OrthoDB" id="1144546at2759"/>
<dbReference type="Pfam" id="PF03478">
    <property type="entry name" value="Beta-prop_KIB1-4"/>
    <property type="match status" value="1"/>
</dbReference>
<dbReference type="KEGG" id="pper:18787600"/>
<accession>M5X3L1</accession>
<gene>
    <name evidence="2" type="ORF">PRUPE_2G253900</name>
</gene>
<dbReference type="OMA" id="FTHIYNP"/>
<feature type="domain" description="KIB1-4 beta-propeller" evidence="1">
    <location>
        <begin position="111"/>
        <end position="420"/>
    </location>
</feature>
<dbReference type="PANTHER" id="PTHR44259:SF93">
    <property type="entry name" value="PROTEIN, PUTATIVE (DUF295)-RELATED"/>
    <property type="match status" value="1"/>
</dbReference>
<proteinExistence type="predicted"/>
<evidence type="ECO:0000313" key="3">
    <source>
        <dbReference type="Proteomes" id="UP000006882"/>
    </source>
</evidence>
<keyword evidence="3" id="KW-1185">Reference proteome</keyword>
<evidence type="ECO:0000313" key="2">
    <source>
        <dbReference type="EMBL" id="ONI24667.1"/>
    </source>
</evidence>
<protein>
    <recommendedName>
        <fullName evidence="1">KIB1-4 beta-propeller domain-containing protein</fullName>
    </recommendedName>
</protein>
<dbReference type="AlphaFoldDB" id="M5X3L1"/>
<sequence length="453" mass="51876">MGDGGANVRDIIVSGCGSDFDPEWASLPLLVVFLVLDKLMELIDHVRFAAVCKEWSCLAKDYNRSTQRWSPMLLIPTQLAKSNQTLVYSDCEGKIYKNIQGIEFPEPMPKTKFTHIYNPMYNRHCCSPGYGWLAIVDWYYHYNGGRYGYHQVIITLSNPFSSSKAVPPSNISLPPLESEDILFALSSGRQVETRTKVMLSADPALNPDSYAVIAFFPGDFHIFYTGARFTEEGRSIWRNHRNALFQFYDAIFYKGLVYAADHLRGLIHSFDLNLLEEEFDCSRTRFPAQPYYNMFKRHPFCPPYVVKSTKGDLLHVVRFCELKKEDGSSSSSSRGEYITTHFMVFKVPPFNDEECEWYEIGEYVELESLGDEALFVGDNYSVSVLASKFRGCQPNCIYFTDDSINFRQNAYIACDMGIFNLEDRTIAQHCPPSCWEKGMPTPFWITPPFSGLY</sequence>